<dbReference type="PANTHER" id="PTHR30292:SF0">
    <property type="entry name" value="5-OXOPROLINASE SUBUNIT A"/>
    <property type="match status" value="1"/>
</dbReference>
<evidence type="ECO:0000313" key="2">
    <source>
        <dbReference type="Proteomes" id="UP000681356"/>
    </source>
</evidence>
<dbReference type="RefSeq" id="WP_212535044.1">
    <property type="nucleotide sequence ID" value="NZ_JAGTUU010000001.1"/>
</dbReference>
<comment type="caution">
    <text evidence="1">The sequence shown here is derived from an EMBL/GenBank/DDBJ whole genome shotgun (WGS) entry which is preliminary data.</text>
</comment>
<dbReference type="CDD" id="cd10787">
    <property type="entry name" value="LamB_YcsF_like"/>
    <property type="match status" value="1"/>
</dbReference>
<dbReference type="EMBL" id="JAGTUU010000001">
    <property type="protein sequence ID" value="MBS0123084.1"/>
    <property type="molecule type" value="Genomic_DNA"/>
</dbReference>
<dbReference type="InterPro" id="IPR011330">
    <property type="entry name" value="Glyco_hydro/deAcase_b/a-brl"/>
</dbReference>
<accession>A0A8J7WD92</accession>
<dbReference type="SUPFAM" id="SSF88713">
    <property type="entry name" value="Glycoside hydrolase/deacetylase"/>
    <property type="match status" value="1"/>
</dbReference>
<keyword evidence="2" id="KW-1185">Reference proteome</keyword>
<proteinExistence type="predicted"/>
<organism evidence="1 2">
    <name type="scientific">Thetidibacter halocola</name>
    <dbReference type="NCBI Taxonomy" id="2827239"/>
    <lineage>
        <taxon>Bacteria</taxon>
        <taxon>Pseudomonadati</taxon>
        <taxon>Pseudomonadota</taxon>
        <taxon>Alphaproteobacteria</taxon>
        <taxon>Rhodobacterales</taxon>
        <taxon>Roseobacteraceae</taxon>
        <taxon>Thetidibacter</taxon>
    </lineage>
</organism>
<dbReference type="Gene3D" id="3.20.20.370">
    <property type="entry name" value="Glycoside hydrolase/deacetylase"/>
    <property type="match status" value="1"/>
</dbReference>
<name>A0A8J7WD92_9RHOB</name>
<dbReference type="AlphaFoldDB" id="A0A8J7WD92"/>
<dbReference type="GO" id="GO:0005975">
    <property type="term" value="P:carbohydrate metabolic process"/>
    <property type="evidence" value="ECO:0007669"/>
    <property type="project" value="InterPro"/>
</dbReference>
<gene>
    <name evidence="1" type="ORF">KB874_02965</name>
</gene>
<dbReference type="PANTHER" id="PTHR30292">
    <property type="entry name" value="UNCHARACTERIZED PROTEIN YBGL-RELATED"/>
    <property type="match status" value="1"/>
</dbReference>
<sequence>MQVDLNADMGESFGPWVMGQDEALLDVVTSANVACGFHAGDPEVMAATMRAATARGVGIGAHPGFADLQGFGRRRMHLPEKTLRAMVQYQLAAALGMARAAGSEVRHLKLHGALSNMASEDEGMAEACYGAALEVAPEIIVMVLAGTAQQRVVEKLGCLWAGEIFADRAYNADATLVDRRLPGAVLHEAGPAAERIVKMVQAGAILPETGDPIPAAIDTICLHGDGPTALPMARAVRVALEGAGIAVRTFEGRRGAFGSQAG</sequence>
<dbReference type="InterPro" id="IPR005501">
    <property type="entry name" value="LamB/YcsF/PxpA-like"/>
</dbReference>
<dbReference type="Proteomes" id="UP000681356">
    <property type="component" value="Unassembled WGS sequence"/>
</dbReference>
<reference evidence="1" key="1">
    <citation type="submission" date="2021-04" db="EMBL/GenBank/DDBJ databases">
        <authorList>
            <person name="Yoon J."/>
        </authorList>
    </citation>
    <scope>NUCLEOTIDE SEQUENCE</scope>
    <source>
        <strain evidence="1">KMU-90</strain>
    </source>
</reference>
<dbReference type="NCBIfam" id="NF003816">
    <property type="entry name" value="PRK05406.1-5"/>
    <property type="match status" value="1"/>
</dbReference>
<evidence type="ECO:0000313" key="1">
    <source>
        <dbReference type="EMBL" id="MBS0123084.1"/>
    </source>
</evidence>
<dbReference type="NCBIfam" id="NF003814">
    <property type="entry name" value="PRK05406.1-3"/>
    <property type="match status" value="1"/>
</dbReference>
<dbReference type="Pfam" id="PF03746">
    <property type="entry name" value="LamB_YcsF"/>
    <property type="match status" value="1"/>
</dbReference>
<protein>
    <submittedName>
        <fullName evidence="1">LamB/YcsF family protein</fullName>
    </submittedName>
</protein>